<feature type="region of interest" description="Disordered" evidence="1">
    <location>
        <begin position="570"/>
        <end position="590"/>
    </location>
</feature>
<feature type="region of interest" description="Disordered" evidence="1">
    <location>
        <begin position="667"/>
        <end position="707"/>
    </location>
</feature>
<dbReference type="EMBL" id="LSRX01000494">
    <property type="protein sequence ID" value="OLP95678.1"/>
    <property type="molecule type" value="Genomic_DNA"/>
</dbReference>
<organism evidence="3 4">
    <name type="scientific">Symbiodinium microadriaticum</name>
    <name type="common">Dinoflagellate</name>
    <name type="synonym">Zooxanthella microadriatica</name>
    <dbReference type="NCBI Taxonomy" id="2951"/>
    <lineage>
        <taxon>Eukaryota</taxon>
        <taxon>Sar</taxon>
        <taxon>Alveolata</taxon>
        <taxon>Dinophyceae</taxon>
        <taxon>Suessiales</taxon>
        <taxon>Symbiodiniaceae</taxon>
        <taxon>Symbiodinium</taxon>
    </lineage>
</organism>
<dbReference type="PANTHER" id="PTHR45615">
    <property type="entry name" value="MYOSIN HEAVY CHAIN, NON-MUSCLE"/>
    <property type="match status" value="1"/>
</dbReference>
<comment type="caution">
    <text evidence="3">The sequence shown here is derived from an EMBL/GenBank/DDBJ whole genome shotgun (WGS) entry which is preliminary data.</text>
</comment>
<feature type="transmembrane region" description="Helical" evidence="2">
    <location>
        <begin position="262"/>
        <end position="285"/>
    </location>
</feature>
<evidence type="ECO:0000313" key="4">
    <source>
        <dbReference type="Proteomes" id="UP000186817"/>
    </source>
</evidence>
<feature type="region of interest" description="Disordered" evidence="1">
    <location>
        <begin position="1246"/>
        <end position="1302"/>
    </location>
</feature>
<feature type="compositionally biased region" description="Basic and acidic residues" evidence="1">
    <location>
        <begin position="1084"/>
        <end position="1093"/>
    </location>
</feature>
<accession>A0A1Q9DKJ4</accession>
<feature type="compositionally biased region" description="Low complexity" evidence="1">
    <location>
        <begin position="1285"/>
        <end position="1302"/>
    </location>
</feature>
<keyword evidence="2" id="KW-0812">Transmembrane</keyword>
<dbReference type="Proteomes" id="UP000186817">
    <property type="component" value="Unassembled WGS sequence"/>
</dbReference>
<keyword evidence="4" id="KW-1185">Reference proteome</keyword>
<name>A0A1Q9DKJ4_SYMMI</name>
<dbReference type="OrthoDB" id="445643at2759"/>
<evidence type="ECO:0000313" key="3">
    <source>
        <dbReference type="EMBL" id="OLP95678.1"/>
    </source>
</evidence>
<feature type="region of interest" description="Disordered" evidence="1">
    <location>
        <begin position="1070"/>
        <end position="1095"/>
    </location>
</feature>
<keyword evidence="2" id="KW-1133">Transmembrane helix</keyword>
<protein>
    <submittedName>
        <fullName evidence="3">Uncharacterized protein</fullName>
    </submittedName>
</protein>
<sequence>MAWRYLADSGDSGYILSGELRWGPNASCEVEEIVIDGYQANLKSHRTTADTEVWLLNECGDQLELLGSVNKKPDWQPEMLTCCDASWYALYLGLTDVSPEAAAFAIVPYRGAQTFGASVLPILHRTPIPTTTVTTSRSTSTTRITSTFTDLSLGWFFHWMWALVSPVRVDGCLSVLMADPSVNHVSTTFGQSCLDADARLPPEQASQLLTREMQKYEALAAHLPSWMPPVRTATSTDTTATSTSATSTTARLAELAVAEADVLPVGVIIACILTTICLLVLMFVLPPGNTSQQKSEEGQSGGFKADMDPPLKRREAKEEARKEVYFPEEEEHRADSVEVREAAQQVEVPADVEEVEVYFPEDIEERAEALEVMKEANDLRSKPSTPSRRVDYSALDMELPVCDWNWDEVVVLLYRPQPVSAYELSSMAVGIGELSSGRFLQCSRVDIWQMGGEFSEHAQYQYMQPGQRAPAEGDLVLGKCAWLIQGTEAALAIDYQPFVMSDLEEKKREIKQREIKQREEQQAALAEKQRLDESFMRNIEHLPPNPFSAPWQERRRLEQEEAIWRELKKQEEDTRRKQDEEQRRKEQAQREEEAEAEAAVARMDLCFILIAMVKSLAFALSVTAFACAMSTDVVDMDNILAGDAECAAGGECALNAVQKKAVVAQHAEDSGEKSAATLEEGEGKKAEAEAQETVSDTQKWGPSPPPPTAAYNPYWNHQYGSPYGQMPPGFNPYGGSPYGAPGFGSCQNKIQGSSCMVFSCAKSRGPTTCNTQDYFCYCHPGYCSDGKVVGAPVKREGRSLCLTTDFVAAIADESSAVEMPEFLLALTSTFEASSWRPVGTLSEASCTSTGLRNIFFAGNAGLDMKRRRGEALQSTPPPPPPASQITQVHHYNEAFAQLRQRLNTPPQSQAQAMAQAQASSLLEQDQPLDVIQGRLAKQAMAQYEQQLRWQEQQQQQQQQMQPFWRLQQQQQLQQQQLQLSPEQAQHYMLQQQLQQQQQQQQQLNPLQQQLLQQQQLQQIQQQQLLQQHYGLGQQPQLYEPESKHAPCSTETGCADSSSFLQPFSNEADAAAVVSASPTLTRSPRRNDESRRLSDPMSGINPSCMSCWLAGCEDEPRLRCCGRHHFIVCSCDHHSCIECPHCGGPLELQEFQAPNLQYLRTSLRELLHTTNLVPSTDYLRGLYPMEDTTQLMRLLQDRNLALSERQRNALQSVARRRHSLDEFLLQEELQNKFNLLGLQEGHCAAAATSSQRTREQEMLSQASRQPGSAQAAGKKSKRSTKPPMPADAASRGGRAATGSDAIR</sequence>
<gene>
    <name evidence="3" type="ORF">AK812_SmicGene22168</name>
</gene>
<evidence type="ECO:0000256" key="2">
    <source>
        <dbReference type="SAM" id="Phobius"/>
    </source>
</evidence>
<dbReference type="PANTHER" id="PTHR45615:SF63">
    <property type="entry name" value="CHROMOSOME UNDETERMINED SCAFFOLD_10, WHOLE GENOME SHOTGUN SEQUENCE"/>
    <property type="match status" value="1"/>
</dbReference>
<feature type="region of interest" description="Disordered" evidence="1">
    <location>
        <begin position="289"/>
        <end position="321"/>
    </location>
</feature>
<evidence type="ECO:0000256" key="1">
    <source>
        <dbReference type="SAM" id="MobiDB-lite"/>
    </source>
</evidence>
<reference evidence="3 4" key="1">
    <citation type="submission" date="2016-02" db="EMBL/GenBank/DDBJ databases">
        <title>Genome analysis of coral dinoflagellate symbionts highlights evolutionary adaptations to a symbiotic lifestyle.</title>
        <authorList>
            <person name="Aranda M."/>
            <person name="Li Y."/>
            <person name="Liew Y.J."/>
            <person name="Baumgarten S."/>
            <person name="Simakov O."/>
            <person name="Wilson M."/>
            <person name="Piel J."/>
            <person name="Ashoor H."/>
            <person name="Bougouffa S."/>
            <person name="Bajic V.B."/>
            <person name="Ryu T."/>
            <person name="Ravasi T."/>
            <person name="Bayer T."/>
            <person name="Micklem G."/>
            <person name="Kim H."/>
            <person name="Bhak J."/>
            <person name="Lajeunesse T.C."/>
            <person name="Voolstra C.R."/>
        </authorList>
    </citation>
    <scope>NUCLEOTIDE SEQUENCE [LARGE SCALE GENOMIC DNA]</scope>
    <source>
        <strain evidence="3 4">CCMP2467</strain>
    </source>
</reference>
<proteinExistence type="predicted"/>
<feature type="compositionally biased region" description="Basic and acidic residues" evidence="1">
    <location>
        <begin position="305"/>
        <end position="321"/>
    </location>
</feature>
<feature type="compositionally biased region" description="Polar residues" evidence="1">
    <location>
        <begin position="1257"/>
        <end position="1267"/>
    </location>
</feature>
<keyword evidence="2" id="KW-0472">Membrane</keyword>